<dbReference type="AlphaFoldDB" id="A0A6A6WFU6"/>
<dbReference type="PANTHER" id="PTHR15396">
    <property type="entry name" value="RIBONUCLEASE P PROTEIN SUBUNIT P40"/>
    <property type="match status" value="1"/>
</dbReference>
<dbReference type="Proteomes" id="UP000799437">
    <property type="component" value="Unassembled WGS sequence"/>
</dbReference>
<dbReference type="GO" id="GO:0000171">
    <property type="term" value="F:ribonuclease MRP activity"/>
    <property type="evidence" value="ECO:0007669"/>
    <property type="project" value="TreeGrafter"/>
</dbReference>
<dbReference type="GO" id="GO:0004526">
    <property type="term" value="F:ribonuclease P activity"/>
    <property type="evidence" value="ECO:0007669"/>
    <property type="project" value="TreeGrafter"/>
</dbReference>
<accession>A0A6A6WFU6</accession>
<organism evidence="1 2">
    <name type="scientific">Pseudovirgaria hyperparasitica</name>
    <dbReference type="NCBI Taxonomy" id="470096"/>
    <lineage>
        <taxon>Eukaryota</taxon>
        <taxon>Fungi</taxon>
        <taxon>Dikarya</taxon>
        <taxon>Ascomycota</taxon>
        <taxon>Pezizomycotina</taxon>
        <taxon>Dothideomycetes</taxon>
        <taxon>Dothideomycetes incertae sedis</taxon>
        <taxon>Acrospermales</taxon>
        <taxon>Acrospermaceae</taxon>
        <taxon>Pseudovirgaria</taxon>
    </lineage>
</organism>
<dbReference type="InterPro" id="IPR013893">
    <property type="entry name" value="RNase_P_Rpp40"/>
</dbReference>
<evidence type="ECO:0000313" key="1">
    <source>
        <dbReference type="EMBL" id="KAF2761668.1"/>
    </source>
</evidence>
<protein>
    <submittedName>
        <fullName evidence="1">Uncharacterized protein</fullName>
    </submittedName>
</protein>
<dbReference type="RefSeq" id="XP_033604119.1">
    <property type="nucleotide sequence ID" value="XM_033746414.1"/>
</dbReference>
<proteinExistence type="predicted"/>
<evidence type="ECO:0000313" key="2">
    <source>
        <dbReference type="Proteomes" id="UP000799437"/>
    </source>
</evidence>
<dbReference type="GO" id="GO:0001682">
    <property type="term" value="P:tRNA 5'-leader removal"/>
    <property type="evidence" value="ECO:0007669"/>
    <property type="project" value="InterPro"/>
</dbReference>
<gene>
    <name evidence="1" type="ORF">EJ05DRAFT_496571</name>
</gene>
<dbReference type="GeneID" id="54487468"/>
<sequence length="350" mass="39315">MFQFGKNNKPRSKCYYTQVTGVSYVDADQPPKKKKPYSLFHNHAFSHTMDVALPEEIYTLIHHHLESLTLDYSRVFLSLSDILDPPFFNHYIKQGSIALLSEGRPQIDNLISLTAGILRLELDKPTYERAGLVGTPIPSGGRTHVKARYAIEFNLRLPCMLHGKKGFERLKYAAQNVLTQSLSFLFVDLGSSRMEVDEDPLAKHHPFKHTVAPSVLRMPDTLCPVLPGLRGLEDQGIAAEVYEWLSLVSLASPRLSASDDMDGFLSRYAVPEVDAHVPTSCNLVRLRWRGLITPQYVTKVWMAVLRESARSGNENWVALNAGCFRGGGSYQVLDFGKEGCVCWEVERSSM</sequence>
<dbReference type="Pfam" id="PF08584">
    <property type="entry name" value="Ribonuc_P_40"/>
    <property type="match status" value="1"/>
</dbReference>
<dbReference type="GO" id="GO:0000447">
    <property type="term" value="P:endonucleolytic cleavage in ITS1 to separate SSU-rRNA from 5.8S rRNA and LSU-rRNA from tricistronic rRNA transcript (SSU-rRNA, 5.8S rRNA, LSU-rRNA)"/>
    <property type="evidence" value="ECO:0007669"/>
    <property type="project" value="TreeGrafter"/>
</dbReference>
<dbReference type="OrthoDB" id="63112at2759"/>
<keyword evidence="2" id="KW-1185">Reference proteome</keyword>
<dbReference type="EMBL" id="ML996566">
    <property type="protein sequence ID" value="KAF2761668.1"/>
    <property type="molecule type" value="Genomic_DNA"/>
</dbReference>
<dbReference type="GO" id="GO:0000172">
    <property type="term" value="C:ribonuclease MRP complex"/>
    <property type="evidence" value="ECO:0007669"/>
    <property type="project" value="TreeGrafter"/>
</dbReference>
<dbReference type="PANTHER" id="PTHR15396:SF1">
    <property type="entry name" value="RIBONUCLEASE P PROTEIN SUBUNIT P40"/>
    <property type="match status" value="1"/>
</dbReference>
<name>A0A6A6WFU6_9PEZI</name>
<reference evidence="1" key="1">
    <citation type="journal article" date="2020" name="Stud. Mycol.">
        <title>101 Dothideomycetes genomes: a test case for predicting lifestyles and emergence of pathogens.</title>
        <authorList>
            <person name="Haridas S."/>
            <person name="Albert R."/>
            <person name="Binder M."/>
            <person name="Bloem J."/>
            <person name="Labutti K."/>
            <person name="Salamov A."/>
            <person name="Andreopoulos B."/>
            <person name="Baker S."/>
            <person name="Barry K."/>
            <person name="Bills G."/>
            <person name="Bluhm B."/>
            <person name="Cannon C."/>
            <person name="Castanera R."/>
            <person name="Culley D."/>
            <person name="Daum C."/>
            <person name="Ezra D."/>
            <person name="Gonzalez J."/>
            <person name="Henrissat B."/>
            <person name="Kuo A."/>
            <person name="Liang C."/>
            <person name="Lipzen A."/>
            <person name="Lutzoni F."/>
            <person name="Magnuson J."/>
            <person name="Mondo S."/>
            <person name="Nolan M."/>
            <person name="Ohm R."/>
            <person name="Pangilinan J."/>
            <person name="Park H.-J."/>
            <person name="Ramirez L."/>
            <person name="Alfaro M."/>
            <person name="Sun H."/>
            <person name="Tritt A."/>
            <person name="Yoshinaga Y."/>
            <person name="Zwiers L.-H."/>
            <person name="Turgeon B."/>
            <person name="Goodwin S."/>
            <person name="Spatafora J."/>
            <person name="Crous P."/>
            <person name="Grigoriev I."/>
        </authorList>
    </citation>
    <scope>NUCLEOTIDE SEQUENCE</scope>
    <source>
        <strain evidence="1">CBS 121739</strain>
    </source>
</reference>
<dbReference type="GO" id="GO:0030681">
    <property type="term" value="C:multimeric ribonuclease P complex"/>
    <property type="evidence" value="ECO:0007669"/>
    <property type="project" value="TreeGrafter"/>
</dbReference>